<evidence type="ECO:0000256" key="7">
    <source>
        <dbReference type="ARBA" id="ARBA00023237"/>
    </source>
</evidence>
<dbReference type="PROSITE" id="PS52016">
    <property type="entry name" value="TONB_DEPENDENT_REC_3"/>
    <property type="match status" value="1"/>
</dbReference>
<evidence type="ECO:0000256" key="6">
    <source>
        <dbReference type="ARBA" id="ARBA00023136"/>
    </source>
</evidence>
<dbReference type="Pfam" id="PF00593">
    <property type="entry name" value="TonB_dep_Rec_b-barrel"/>
    <property type="match status" value="1"/>
</dbReference>
<keyword evidence="2 8" id="KW-0813">Transport</keyword>
<evidence type="ECO:0000256" key="9">
    <source>
        <dbReference type="RuleBase" id="RU003357"/>
    </source>
</evidence>
<dbReference type="InterPro" id="IPR039426">
    <property type="entry name" value="TonB-dep_rcpt-like"/>
</dbReference>
<organism evidence="14 15">
    <name type="scientific">Solimonas marina</name>
    <dbReference type="NCBI Taxonomy" id="2714601"/>
    <lineage>
        <taxon>Bacteria</taxon>
        <taxon>Pseudomonadati</taxon>
        <taxon>Pseudomonadota</taxon>
        <taxon>Gammaproteobacteria</taxon>
        <taxon>Nevskiales</taxon>
        <taxon>Nevskiaceae</taxon>
        <taxon>Solimonas</taxon>
    </lineage>
</organism>
<feature type="domain" description="TonB-dependent receptor plug" evidence="13">
    <location>
        <begin position="61"/>
        <end position="162"/>
    </location>
</feature>
<comment type="subcellular location">
    <subcellularLocation>
        <location evidence="1 8">Cell outer membrane</location>
        <topology evidence="1 8">Multi-pass membrane protein</topology>
    </subcellularLocation>
</comment>
<dbReference type="GO" id="GO:0015344">
    <property type="term" value="F:siderophore uptake transmembrane transporter activity"/>
    <property type="evidence" value="ECO:0007669"/>
    <property type="project" value="TreeGrafter"/>
</dbReference>
<evidence type="ECO:0000256" key="1">
    <source>
        <dbReference type="ARBA" id="ARBA00004571"/>
    </source>
</evidence>
<dbReference type="GO" id="GO:0044718">
    <property type="term" value="P:siderophore transmembrane transport"/>
    <property type="evidence" value="ECO:0007669"/>
    <property type="project" value="TreeGrafter"/>
</dbReference>
<protein>
    <submittedName>
        <fullName evidence="14">TonB-dependent receptor plug domain-containing protein</fullName>
    </submittedName>
</protein>
<comment type="similarity">
    <text evidence="8 9">Belongs to the TonB-dependent receptor family.</text>
</comment>
<dbReference type="PANTHER" id="PTHR30069:SF49">
    <property type="entry name" value="OUTER MEMBRANE PROTEIN C"/>
    <property type="match status" value="1"/>
</dbReference>
<evidence type="ECO:0000313" key="14">
    <source>
        <dbReference type="EMBL" id="NKF24310.1"/>
    </source>
</evidence>
<evidence type="ECO:0000256" key="2">
    <source>
        <dbReference type="ARBA" id="ARBA00022448"/>
    </source>
</evidence>
<gene>
    <name evidence="14" type="ORF">G7Y82_18510</name>
</gene>
<sequence length="722" mass="78356">MSISLNARRCAPRALPRRHLIAAAVAAFTTLPAHAQNSTELPDVAIDSQRPATPLDGTLSSDTKSADALRRDSVGSSDTAGLLDDLPGVASFGAGGVSSLPTLRGLSDDRVKIAVDGVQIADGCPNHMNPPLSYTDPQTIKQITVMAGITPVSAGGDSIGGTIAVETADPRFAVSGQTLFGGSADAFYRSNGDGVGGAITAVLANDRWHADYAGSAVRSRNYEAGDGSTVHSTEYEKFDQTLNLATQNDYGLFELQGGVQHAPYEGFPNQYMDMTFNRSVHTNGRWRDIFGWGSVDASAYYRNIQHKMNFLKDKGGTDDGGMPMNTNVRTAGYVVKADILLSARNTLRVGNELQRISMNDYWPPVDGSMMMGPDTFVNVNGGHRTRLGTYAELQSKWNPQWTTLFGVRNDTVWMNTGDVQPYSTTSTMSAADAAAAETFNAQSHKKHDINVDATALLRYQASEMATIEFGYAHKTRSPNLYERYAWGRGSMSSRMIGWFGDGNGYVGNLDLDPEQADTVSATLQLDGHGKMPWSLRMTPYYTYVHDYIDVQKLADLSNGFSQLQFTNVDAELYGLDMKGALRLTDSSSLGRTELQATASWTRGKNRDDGGSLYHQMPLNATLALHHELGGWHSQVELQMVDAKHDADATRVEPKTGGYTLLNLATRYAWQHYHVDVGVDNAFDKQYALPLGGQSIGDFDATGVLRPVPGRGRSFNVGLGLTF</sequence>
<keyword evidence="7 8" id="KW-0998">Cell outer membrane</keyword>
<keyword evidence="11" id="KW-0732">Signal</keyword>
<dbReference type="InterPro" id="IPR012910">
    <property type="entry name" value="Plug_dom"/>
</dbReference>
<keyword evidence="5 9" id="KW-0798">TonB box</keyword>
<dbReference type="InterPro" id="IPR037066">
    <property type="entry name" value="Plug_dom_sf"/>
</dbReference>
<dbReference type="RefSeq" id="WP_168149633.1">
    <property type="nucleotide sequence ID" value="NZ_JAAVXB010000013.1"/>
</dbReference>
<dbReference type="PANTHER" id="PTHR30069">
    <property type="entry name" value="TONB-DEPENDENT OUTER MEMBRANE RECEPTOR"/>
    <property type="match status" value="1"/>
</dbReference>
<evidence type="ECO:0000259" key="12">
    <source>
        <dbReference type="Pfam" id="PF00593"/>
    </source>
</evidence>
<reference evidence="14" key="1">
    <citation type="submission" date="2020-03" db="EMBL/GenBank/DDBJ databases">
        <title>Solimonas marina sp. nov., isolated from deep seawater of the Pacific Ocean.</title>
        <authorList>
            <person name="Liu X."/>
            <person name="Lai Q."/>
            <person name="Sun F."/>
            <person name="Gai Y."/>
            <person name="Li G."/>
            <person name="Shao Z."/>
        </authorList>
    </citation>
    <scope>NUCLEOTIDE SEQUENCE</scope>
    <source>
        <strain evidence="14">C16B3</strain>
    </source>
</reference>
<dbReference type="Pfam" id="PF07715">
    <property type="entry name" value="Plug"/>
    <property type="match status" value="1"/>
</dbReference>
<keyword evidence="6 8" id="KW-0472">Membrane</keyword>
<feature type="signal peptide" evidence="11">
    <location>
        <begin position="1"/>
        <end position="35"/>
    </location>
</feature>
<accession>A0A969WDY2</accession>
<feature type="domain" description="TonB-dependent receptor-like beta-barrel" evidence="12">
    <location>
        <begin position="221"/>
        <end position="680"/>
    </location>
</feature>
<evidence type="ECO:0000256" key="4">
    <source>
        <dbReference type="ARBA" id="ARBA00022692"/>
    </source>
</evidence>
<feature type="compositionally biased region" description="Basic and acidic residues" evidence="10">
    <location>
        <begin position="64"/>
        <end position="73"/>
    </location>
</feature>
<keyword evidence="3 8" id="KW-1134">Transmembrane beta strand</keyword>
<evidence type="ECO:0000256" key="10">
    <source>
        <dbReference type="SAM" id="MobiDB-lite"/>
    </source>
</evidence>
<dbReference type="GO" id="GO:0009279">
    <property type="term" value="C:cell outer membrane"/>
    <property type="evidence" value="ECO:0007669"/>
    <property type="project" value="UniProtKB-SubCell"/>
</dbReference>
<dbReference type="EMBL" id="JAAVXB010000013">
    <property type="protein sequence ID" value="NKF24310.1"/>
    <property type="molecule type" value="Genomic_DNA"/>
</dbReference>
<keyword evidence="14" id="KW-0675">Receptor</keyword>
<dbReference type="InterPro" id="IPR000531">
    <property type="entry name" value="Beta-barrel_TonB"/>
</dbReference>
<dbReference type="Proteomes" id="UP000653472">
    <property type="component" value="Unassembled WGS sequence"/>
</dbReference>
<feature type="region of interest" description="Disordered" evidence="10">
    <location>
        <begin position="40"/>
        <end position="80"/>
    </location>
</feature>
<name>A0A969WDY2_9GAMM</name>
<keyword evidence="15" id="KW-1185">Reference proteome</keyword>
<comment type="caution">
    <text evidence="14">The sequence shown here is derived from an EMBL/GenBank/DDBJ whole genome shotgun (WGS) entry which is preliminary data.</text>
</comment>
<dbReference type="Gene3D" id="2.40.170.20">
    <property type="entry name" value="TonB-dependent receptor, beta-barrel domain"/>
    <property type="match status" value="1"/>
</dbReference>
<dbReference type="SUPFAM" id="SSF56935">
    <property type="entry name" value="Porins"/>
    <property type="match status" value="1"/>
</dbReference>
<dbReference type="InterPro" id="IPR036942">
    <property type="entry name" value="Beta-barrel_TonB_sf"/>
</dbReference>
<evidence type="ECO:0000313" key="15">
    <source>
        <dbReference type="Proteomes" id="UP000653472"/>
    </source>
</evidence>
<dbReference type="AlphaFoldDB" id="A0A969WDY2"/>
<evidence type="ECO:0000259" key="13">
    <source>
        <dbReference type="Pfam" id="PF07715"/>
    </source>
</evidence>
<evidence type="ECO:0000256" key="11">
    <source>
        <dbReference type="SAM" id="SignalP"/>
    </source>
</evidence>
<evidence type="ECO:0000256" key="8">
    <source>
        <dbReference type="PROSITE-ProRule" id="PRU01360"/>
    </source>
</evidence>
<dbReference type="Gene3D" id="2.170.130.10">
    <property type="entry name" value="TonB-dependent receptor, plug domain"/>
    <property type="match status" value="1"/>
</dbReference>
<proteinExistence type="inferred from homology"/>
<keyword evidence="4 8" id="KW-0812">Transmembrane</keyword>
<evidence type="ECO:0000256" key="3">
    <source>
        <dbReference type="ARBA" id="ARBA00022452"/>
    </source>
</evidence>
<feature type="chain" id="PRO_5038053830" evidence="11">
    <location>
        <begin position="36"/>
        <end position="722"/>
    </location>
</feature>
<evidence type="ECO:0000256" key="5">
    <source>
        <dbReference type="ARBA" id="ARBA00023077"/>
    </source>
</evidence>